<evidence type="ECO:0000313" key="2">
    <source>
        <dbReference type="EMBL" id="JAD48661.1"/>
    </source>
</evidence>
<dbReference type="EMBL" id="GBRH01249234">
    <property type="protein sequence ID" value="JAD48661.1"/>
    <property type="molecule type" value="Transcribed_RNA"/>
</dbReference>
<accession>A0A0A9AC40</accession>
<feature type="region of interest" description="Disordered" evidence="1">
    <location>
        <begin position="1"/>
        <end position="32"/>
    </location>
</feature>
<reference evidence="2" key="1">
    <citation type="submission" date="2014-09" db="EMBL/GenBank/DDBJ databases">
        <authorList>
            <person name="Magalhaes I.L.F."/>
            <person name="Oliveira U."/>
            <person name="Santos F.R."/>
            <person name="Vidigal T.H.D.A."/>
            <person name="Brescovit A.D."/>
            <person name="Santos A.J."/>
        </authorList>
    </citation>
    <scope>NUCLEOTIDE SEQUENCE</scope>
    <source>
        <tissue evidence="2">Shoot tissue taken approximately 20 cm above the soil surface</tissue>
    </source>
</reference>
<reference evidence="2" key="2">
    <citation type="journal article" date="2015" name="Data Brief">
        <title>Shoot transcriptome of the giant reed, Arundo donax.</title>
        <authorList>
            <person name="Barrero R.A."/>
            <person name="Guerrero F.D."/>
            <person name="Moolhuijzen P."/>
            <person name="Goolsby J.A."/>
            <person name="Tidwell J."/>
            <person name="Bellgard S.E."/>
            <person name="Bellgard M.I."/>
        </authorList>
    </citation>
    <scope>NUCLEOTIDE SEQUENCE</scope>
    <source>
        <tissue evidence="2">Shoot tissue taken approximately 20 cm above the soil surface</tissue>
    </source>
</reference>
<organism evidence="2">
    <name type="scientific">Arundo donax</name>
    <name type="common">Giant reed</name>
    <name type="synonym">Donax arundinaceus</name>
    <dbReference type="NCBI Taxonomy" id="35708"/>
    <lineage>
        <taxon>Eukaryota</taxon>
        <taxon>Viridiplantae</taxon>
        <taxon>Streptophyta</taxon>
        <taxon>Embryophyta</taxon>
        <taxon>Tracheophyta</taxon>
        <taxon>Spermatophyta</taxon>
        <taxon>Magnoliopsida</taxon>
        <taxon>Liliopsida</taxon>
        <taxon>Poales</taxon>
        <taxon>Poaceae</taxon>
        <taxon>PACMAD clade</taxon>
        <taxon>Arundinoideae</taxon>
        <taxon>Arundineae</taxon>
        <taxon>Arundo</taxon>
    </lineage>
</organism>
<protein>
    <submittedName>
        <fullName evidence="2">Uncharacterized protein</fullName>
    </submittedName>
</protein>
<proteinExistence type="predicted"/>
<evidence type="ECO:0000256" key="1">
    <source>
        <dbReference type="SAM" id="MobiDB-lite"/>
    </source>
</evidence>
<sequence>MNSLSEPTMPTTEPSWMPSPAARPAGMSSTPDPIEEEEWRFFLKNNIFFNRNYRNIV</sequence>
<feature type="compositionally biased region" description="Polar residues" evidence="1">
    <location>
        <begin position="1"/>
        <end position="14"/>
    </location>
</feature>
<name>A0A0A9AC40_ARUDO</name>
<dbReference type="AlphaFoldDB" id="A0A0A9AC40"/>